<feature type="domain" description="Amidohydrolase 3" evidence="1">
    <location>
        <begin position="45"/>
        <end position="460"/>
    </location>
</feature>
<dbReference type="EMBL" id="RQYT01000002">
    <property type="protein sequence ID" value="RRD51154.1"/>
    <property type="molecule type" value="Genomic_DNA"/>
</dbReference>
<organism evidence="2 3">
    <name type="scientific">Arachnia propionica</name>
    <dbReference type="NCBI Taxonomy" id="1750"/>
    <lineage>
        <taxon>Bacteria</taxon>
        <taxon>Bacillati</taxon>
        <taxon>Actinomycetota</taxon>
        <taxon>Actinomycetes</taxon>
        <taxon>Propionibacteriales</taxon>
        <taxon>Propionibacteriaceae</taxon>
        <taxon>Arachnia</taxon>
    </lineage>
</organism>
<name>A0A3P1WWY3_9ACTN</name>
<dbReference type="InterPro" id="IPR013108">
    <property type="entry name" value="Amidohydro_3"/>
</dbReference>
<comment type="caution">
    <text evidence="2">The sequence shown here is derived from an EMBL/GenBank/DDBJ whole genome shotgun (WGS) entry which is preliminary data.</text>
</comment>
<dbReference type="PANTHER" id="PTHR22642">
    <property type="entry name" value="IMIDAZOLONEPROPIONASE"/>
    <property type="match status" value="1"/>
</dbReference>
<dbReference type="OrthoDB" id="3238066at2"/>
<dbReference type="RefSeq" id="WP_125226746.1">
    <property type="nucleotide sequence ID" value="NZ_RQYT01000002.1"/>
</dbReference>
<gene>
    <name evidence="2" type="ORF">EII35_01785</name>
</gene>
<evidence type="ECO:0000313" key="2">
    <source>
        <dbReference type="EMBL" id="RRD51154.1"/>
    </source>
</evidence>
<dbReference type="Gene3D" id="3.20.20.140">
    <property type="entry name" value="Metal-dependent hydrolases"/>
    <property type="match status" value="1"/>
</dbReference>
<proteinExistence type="predicted"/>
<protein>
    <recommendedName>
        <fullName evidence="1">Amidohydrolase 3 domain-containing protein</fullName>
    </recommendedName>
</protein>
<evidence type="ECO:0000313" key="3">
    <source>
        <dbReference type="Proteomes" id="UP000280935"/>
    </source>
</evidence>
<dbReference type="PANTHER" id="PTHR22642:SF2">
    <property type="entry name" value="PROTEIN LONG AFTER FAR-RED 3"/>
    <property type="match status" value="1"/>
</dbReference>
<dbReference type="Proteomes" id="UP000280935">
    <property type="component" value="Unassembled WGS sequence"/>
</dbReference>
<dbReference type="Gene3D" id="3.10.310.70">
    <property type="match status" value="1"/>
</dbReference>
<sequence>MESYRISRVRPVLGPWYDSLVDVTITGGVISDIQPSRGHADGDLDCDGAQLWPGLWDHHVHFSTHALIQQAARLSPDATMAGTLDTVRAHLSPDVTHLIGFGFRSSTWDEIPTAADLDAVTGRPVALMARDLHSLWCNTAGLGLAGLPGHPTGFLVEDEAFAAIRHLMATQTELVDRAVLAAEREAARLGVVGIVDMEMDWALAAWQRRAGHRRLGLRVVAATYPERFDDLLGLGLPHGHEVAPDVRVGPLKIIADGSMGSRTAHCVDPYPAPLPHLPHGRSNLDRSQLTELLVRAHAAGLHAAVHAIGDAACRDVLDAFEASGCPGSVEHAQCVPPHELPRFGALGLTASIQPAHQIDDAEVIATVWPTAHRYAYPMRSLVSHGARLALGSDAPVAPLDPWLAIHAACHQPYRGEEALDLATALRASSHTTLEVGQPADLVVASAPGAVVATMVDGRITHLQ</sequence>
<dbReference type="SUPFAM" id="SSF51338">
    <property type="entry name" value="Composite domain of metallo-dependent hydrolases"/>
    <property type="match status" value="1"/>
</dbReference>
<accession>A0A3P1WWY3</accession>
<reference evidence="2 3" key="1">
    <citation type="submission" date="2018-11" db="EMBL/GenBank/DDBJ databases">
        <title>Genomes From Bacteria Associated with the Canine Oral Cavity: a Test Case for Automated Genome-Based Taxonomic Assignment.</title>
        <authorList>
            <person name="Coil D.A."/>
            <person name="Jospin G."/>
            <person name="Darling A.E."/>
            <person name="Wallis C."/>
            <person name="Davis I.J."/>
            <person name="Harris S."/>
            <person name="Eisen J.A."/>
            <person name="Holcombe L.J."/>
            <person name="O'Flynn C."/>
        </authorList>
    </citation>
    <scope>NUCLEOTIDE SEQUENCE [LARGE SCALE GENOMIC DNA]</scope>
    <source>
        <strain evidence="2 3">OH2822_COT-296</strain>
    </source>
</reference>
<dbReference type="AlphaFoldDB" id="A0A3P1WWY3"/>
<dbReference type="GO" id="GO:0016810">
    <property type="term" value="F:hydrolase activity, acting on carbon-nitrogen (but not peptide) bonds"/>
    <property type="evidence" value="ECO:0007669"/>
    <property type="project" value="InterPro"/>
</dbReference>
<evidence type="ECO:0000259" key="1">
    <source>
        <dbReference type="Pfam" id="PF07969"/>
    </source>
</evidence>
<dbReference type="InterPro" id="IPR011059">
    <property type="entry name" value="Metal-dep_hydrolase_composite"/>
</dbReference>
<dbReference type="Gene3D" id="2.30.40.10">
    <property type="entry name" value="Urease, subunit C, domain 1"/>
    <property type="match status" value="1"/>
</dbReference>
<dbReference type="SUPFAM" id="SSF51556">
    <property type="entry name" value="Metallo-dependent hydrolases"/>
    <property type="match status" value="1"/>
</dbReference>
<dbReference type="InterPro" id="IPR032466">
    <property type="entry name" value="Metal_Hydrolase"/>
</dbReference>
<dbReference type="Pfam" id="PF07969">
    <property type="entry name" value="Amidohydro_3"/>
    <property type="match status" value="1"/>
</dbReference>